<evidence type="ECO:0000313" key="3">
    <source>
        <dbReference type="Proteomes" id="UP001501004"/>
    </source>
</evidence>
<feature type="compositionally biased region" description="Low complexity" evidence="1">
    <location>
        <begin position="80"/>
        <end position="100"/>
    </location>
</feature>
<evidence type="ECO:0000256" key="1">
    <source>
        <dbReference type="SAM" id="MobiDB-lite"/>
    </source>
</evidence>
<name>A0ABP7F0E8_9MICO</name>
<sequence>MRGKLVLLVGIGIGYVLGARAGRERYEEIKRAVRGFWNDPRVQHQVQNVEEFAKDKAPDVVDFLGETAKKAVQRKPAADKTTASSSARKPAASSTTAKKK</sequence>
<protein>
    <recommendedName>
        <fullName evidence="4">YtxH domain-containing protein</fullName>
    </recommendedName>
</protein>
<dbReference type="Proteomes" id="UP001501004">
    <property type="component" value="Unassembled WGS sequence"/>
</dbReference>
<keyword evidence="3" id="KW-1185">Reference proteome</keyword>
<evidence type="ECO:0008006" key="4">
    <source>
        <dbReference type="Google" id="ProtNLM"/>
    </source>
</evidence>
<dbReference type="RefSeq" id="WP_344752822.1">
    <property type="nucleotide sequence ID" value="NZ_BAABAE010000001.1"/>
</dbReference>
<accession>A0ABP7F0E8</accession>
<comment type="caution">
    <text evidence="2">The sequence shown here is derived from an EMBL/GenBank/DDBJ whole genome shotgun (WGS) entry which is preliminary data.</text>
</comment>
<feature type="region of interest" description="Disordered" evidence="1">
    <location>
        <begin position="70"/>
        <end position="100"/>
    </location>
</feature>
<proteinExistence type="predicted"/>
<evidence type="ECO:0000313" key="2">
    <source>
        <dbReference type="EMBL" id="GAA3728870.1"/>
    </source>
</evidence>
<organism evidence="2 3">
    <name type="scientific">Leifsonella bigeumensis</name>
    <dbReference type="NCBI Taxonomy" id="433643"/>
    <lineage>
        <taxon>Bacteria</taxon>
        <taxon>Bacillati</taxon>
        <taxon>Actinomycetota</taxon>
        <taxon>Actinomycetes</taxon>
        <taxon>Micrococcales</taxon>
        <taxon>Microbacteriaceae</taxon>
        <taxon>Leifsonella</taxon>
    </lineage>
</organism>
<reference evidence="3" key="1">
    <citation type="journal article" date="2019" name="Int. J. Syst. Evol. Microbiol.">
        <title>The Global Catalogue of Microorganisms (GCM) 10K type strain sequencing project: providing services to taxonomists for standard genome sequencing and annotation.</title>
        <authorList>
            <consortium name="The Broad Institute Genomics Platform"/>
            <consortium name="The Broad Institute Genome Sequencing Center for Infectious Disease"/>
            <person name="Wu L."/>
            <person name="Ma J."/>
        </authorList>
    </citation>
    <scope>NUCLEOTIDE SEQUENCE [LARGE SCALE GENOMIC DNA]</scope>
    <source>
        <strain evidence="3">JCM 16949</strain>
    </source>
</reference>
<gene>
    <name evidence="2" type="ORF">GCM10022239_02010</name>
</gene>
<dbReference type="EMBL" id="BAABAE010000001">
    <property type="protein sequence ID" value="GAA3728870.1"/>
    <property type="molecule type" value="Genomic_DNA"/>
</dbReference>